<keyword evidence="2" id="KW-1185">Reference proteome</keyword>
<evidence type="ECO:0000313" key="2">
    <source>
        <dbReference type="Proteomes" id="UP000321926"/>
    </source>
</evidence>
<organism evidence="1 2">
    <name type="scientific">Pontibacter qinzhouensis</name>
    <dbReference type="NCBI Taxonomy" id="2603253"/>
    <lineage>
        <taxon>Bacteria</taxon>
        <taxon>Pseudomonadati</taxon>
        <taxon>Bacteroidota</taxon>
        <taxon>Cytophagia</taxon>
        <taxon>Cytophagales</taxon>
        <taxon>Hymenobacteraceae</taxon>
        <taxon>Pontibacter</taxon>
    </lineage>
</organism>
<dbReference type="InterPro" id="IPR043502">
    <property type="entry name" value="DNA/RNA_pol_sf"/>
</dbReference>
<dbReference type="AlphaFoldDB" id="A0A5C8J172"/>
<proteinExistence type="predicted"/>
<comment type="caution">
    <text evidence="1">The sequence shown here is derived from an EMBL/GenBank/DDBJ whole genome shotgun (WGS) entry which is preliminary data.</text>
</comment>
<sequence>MEREIKALTVGKFFEKSFRLKSIAKVYSAKHSLKDSKGIDKIGSAKFEPRKTEHFKIIQKKCLNSSYKFSPYLEKLKVKGKNKHPRVISIATIRDKVVLSLLKETLHHAFPECINSKLPNSYIREINSFTFPTTNDKVKFLKVDIEKFFDSIKHDELIIA</sequence>
<dbReference type="OrthoDB" id="9780724at2"/>
<dbReference type="RefSeq" id="WP_147923772.1">
    <property type="nucleotide sequence ID" value="NZ_VRTY01000118.1"/>
</dbReference>
<evidence type="ECO:0008006" key="3">
    <source>
        <dbReference type="Google" id="ProtNLM"/>
    </source>
</evidence>
<reference evidence="1 2" key="1">
    <citation type="submission" date="2019-08" db="EMBL/GenBank/DDBJ databases">
        <authorList>
            <person name="Shi S."/>
        </authorList>
    </citation>
    <scope>NUCLEOTIDE SEQUENCE [LARGE SCALE GENOMIC DNA]</scope>
    <source>
        <strain evidence="1 2">GY10130</strain>
    </source>
</reference>
<evidence type="ECO:0000313" key="1">
    <source>
        <dbReference type="EMBL" id="TXK27237.1"/>
    </source>
</evidence>
<dbReference type="Proteomes" id="UP000321926">
    <property type="component" value="Unassembled WGS sequence"/>
</dbReference>
<protein>
    <recommendedName>
        <fullName evidence="3">Reverse transcriptase domain-containing protein</fullName>
    </recommendedName>
</protein>
<dbReference type="EMBL" id="VRTY01000118">
    <property type="protein sequence ID" value="TXK27237.1"/>
    <property type="molecule type" value="Genomic_DNA"/>
</dbReference>
<dbReference type="SUPFAM" id="SSF56672">
    <property type="entry name" value="DNA/RNA polymerases"/>
    <property type="match status" value="1"/>
</dbReference>
<accession>A0A5C8J172</accession>
<gene>
    <name evidence="1" type="ORF">FVR03_21170</name>
</gene>
<name>A0A5C8J172_9BACT</name>